<evidence type="ECO:0000313" key="2">
    <source>
        <dbReference type="Proteomes" id="UP001381693"/>
    </source>
</evidence>
<dbReference type="PANTHER" id="PTHR11139">
    <property type="entry name" value="ATAXIA TELANGIECTASIA MUTATED ATM -RELATED"/>
    <property type="match status" value="1"/>
</dbReference>
<organism evidence="1 2">
    <name type="scientific">Halocaridina rubra</name>
    <name type="common">Hawaiian red shrimp</name>
    <dbReference type="NCBI Taxonomy" id="373956"/>
    <lineage>
        <taxon>Eukaryota</taxon>
        <taxon>Metazoa</taxon>
        <taxon>Ecdysozoa</taxon>
        <taxon>Arthropoda</taxon>
        <taxon>Crustacea</taxon>
        <taxon>Multicrustacea</taxon>
        <taxon>Malacostraca</taxon>
        <taxon>Eumalacostraca</taxon>
        <taxon>Eucarida</taxon>
        <taxon>Decapoda</taxon>
        <taxon>Pleocyemata</taxon>
        <taxon>Caridea</taxon>
        <taxon>Atyoidea</taxon>
        <taxon>Atyidae</taxon>
        <taxon>Halocaridina</taxon>
    </lineage>
</organism>
<dbReference type="GO" id="GO:0000124">
    <property type="term" value="C:SAGA complex"/>
    <property type="evidence" value="ECO:0007669"/>
    <property type="project" value="TreeGrafter"/>
</dbReference>
<sequence>MGPAGGSVGHHVSQDPAAQMNTFRSYVTMLADPSAKDENKLKAAQALSEDLEAIVASPQYPSFLEHAMKIFIKILSEGDPLFISEYNIQQLRKLILEMIHRLPSNEHLKVYLRPILTLMFRLLETDNEENVMVCLRIIIELHKTFRPQFSPEIQQFLQFVKNMYRDLPGHLNKIFEPRTPITISDLSEVNVDALLQETFTKAPILTEKKRQDGTSIVYNIIPRAVMSLKVLTELPIIVVLMFQLYKQQVFLDVADFIPLIMTTIVLQPYAQHRDHESFNKEVFVDLIAAQIKTLSFLAYILKIYQDVVAQHSPELVQGMLTLLTLCPNEVAHLRKELLIATKHSCLGTEKP</sequence>
<dbReference type="GO" id="GO:0006281">
    <property type="term" value="P:DNA repair"/>
    <property type="evidence" value="ECO:0007669"/>
    <property type="project" value="TreeGrafter"/>
</dbReference>
<reference evidence="1 2" key="1">
    <citation type="submission" date="2023-11" db="EMBL/GenBank/DDBJ databases">
        <title>Halocaridina rubra genome assembly.</title>
        <authorList>
            <person name="Smith C."/>
        </authorList>
    </citation>
    <scope>NUCLEOTIDE SEQUENCE [LARGE SCALE GENOMIC DNA]</scope>
    <source>
        <strain evidence="1">EP-1</strain>
        <tissue evidence="1">Whole</tissue>
    </source>
</reference>
<dbReference type="Gene3D" id="1.25.10.10">
    <property type="entry name" value="Leucine-rich Repeat Variant"/>
    <property type="match status" value="1"/>
</dbReference>
<evidence type="ECO:0008006" key="3">
    <source>
        <dbReference type="Google" id="ProtNLM"/>
    </source>
</evidence>
<name>A0AAN8XB99_HALRR</name>
<dbReference type="GO" id="GO:0005634">
    <property type="term" value="C:nucleus"/>
    <property type="evidence" value="ECO:0007669"/>
    <property type="project" value="TreeGrafter"/>
</dbReference>
<accession>A0AAN8XB99</accession>
<dbReference type="InterPro" id="IPR011989">
    <property type="entry name" value="ARM-like"/>
</dbReference>
<dbReference type="AlphaFoldDB" id="A0AAN8XB99"/>
<dbReference type="InterPro" id="IPR046807">
    <property type="entry name" value="Tra1_central"/>
</dbReference>
<protein>
    <recommendedName>
        <fullName evidence="3">Transformation/transcription domain-associated protein</fullName>
    </recommendedName>
</protein>
<dbReference type="Pfam" id="PF20175">
    <property type="entry name" value="Tra1_central"/>
    <property type="match status" value="1"/>
</dbReference>
<comment type="caution">
    <text evidence="1">The sequence shown here is derived from an EMBL/GenBank/DDBJ whole genome shotgun (WGS) entry which is preliminary data.</text>
</comment>
<dbReference type="EMBL" id="JAXCGZ010010241">
    <property type="protein sequence ID" value="KAK7075695.1"/>
    <property type="molecule type" value="Genomic_DNA"/>
</dbReference>
<gene>
    <name evidence="1" type="ORF">SK128_020163</name>
</gene>
<dbReference type="PANTHER" id="PTHR11139:SF1">
    <property type="entry name" value="TRANSFORMATION_TRANSCRIPTION DOMAIN-ASSOCIATED PROTEIN"/>
    <property type="match status" value="1"/>
</dbReference>
<dbReference type="Proteomes" id="UP001381693">
    <property type="component" value="Unassembled WGS sequence"/>
</dbReference>
<evidence type="ECO:0000313" key="1">
    <source>
        <dbReference type="EMBL" id="KAK7075695.1"/>
    </source>
</evidence>
<dbReference type="InterPro" id="IPR050517">
    <property type="entry name" value="DDR_Repair_Kinase"/>
</dbReference>
<dbReference type="GO" id="GO:0006355">
    <property type="term" value="P:regulation of DNA-templated transcription"/>
    <property type="evidence" value="ECO:0007669"/>
    <property type="project" value="TreeGrafter"/>
</dbReference>
<dbReference type="InterPro" id="IPR016024">
    <property type="entry name" value="ARM-type_fold"/>
</dbReference>
<dbReference type="GO" id="GO:0035267">
    <property type="term" value="C:NuA4 histone acetyltransferase complex"/>
    <property type="evidence" value="ECO:0007669"/>
    <property type="project" value="TreeGrafter"/>
</dbReference>
<dbReference type="SUPFAM" id="SSF48371">
    <property type="entry name" value="ARM repeat"/>
    <property type="match status" value="1"/>
</dbReference>
<proteinExistence type="predicted"/>
<keyword evidence="2" id="KW-1185">Reference proteome</keyword>